<accession>A0AB37ZBY6</accession>
<sequence length="88" mass="9825">MRKLLLLSLVLASPLTFAATQCTTADKAQWQDQDKFQADLKAQGYEIKKFKVTGGNCYEIYGFNKEGQKVEIYFDPVSGKVIKGGVED</sequence>
<evidence type="ECO:0000313" key="4">
    <source>
        <dbReference type="Proteomes" id="UP000242418"/>
    </source>
</evidence>
<dbReference type="InterPro" id="IPR025711">
    <property type="entry name" value="PepSY"/>
</dbReference>
<keyword evidence="4" id="KW-1185">Reference proteome</keyword>
<feature type="signal peptide" evidence="1">
    <location>
        <begin position="1"/>
        <end position="18"/>
    </location>
</feature>
<keyword evidence="1" id="KW-0732">Signal</keyword>
<name>A0AB37ZBY6_9PSED</name>
<organism evidence="3 4">
    <name type="scientific">Pseudomonas peli</name>
    <dbReference type="NCBI Taxonomy" id="592361"/>
    <lineage>
        <taxon>Bacteria</taxon>
        <taxon>Pseudomonadati</taxon>
        <taxon>Pseudomonadota</taxon>
        <taxon>Gammaproteobacteria</taxon>
        <taxon>Pseudomonadales</taxon>
        <taxon>Pseudomonadaceae</taxon>
        <taxon>Pseudomonas</taxon>
    </lineage>
</organism>
<evidence type="ECO:0000256" key="1">
    <source>
        <dbReference type="SAM" id="SignalP"/>
    </source>
</evidence>
<dbReference type="AlphaFoldDB" id="A0AB37ZBY6"/>
<dbReference type="Pfam" id="PF13670">
    <property type="entry name" value="PepSY_2"/>
    <property type="match status" value="1"/>
</dbReference>
<reference evidence="3 4" key="1">
    <citation type="submission" date="2016-10" db="EMBL/GenBank/DDBJ databases">
        <authorList>
            <person name="Varghese N."/>
            <person name="Submissions S."/>
        </authorList>
    </citation>
    <scope>NUCLEOTIDE SEQUENCE [LARGE SCALE GENOMIC DNA]</scope>
    <source>
        <strain evidence="3 4">DSM 17833</strain>
    </source>
</reference>
<feature type="domain" description="PepSY" evidence="2">
    <location>
        <begin position="5"/>
        <end position="83"/>
    </location>
</feature>
<dbReference type="EMBL" id="FMTL01000004">
    <property type="protein sequence ID" value="SCW82259.1"/>
    <property type="molecule type" value="Genomic_DNA"/>
</dbReference>
<proteinExistence type="predicted"/>
<evidence type="ECO:0000259" key="2">
    <source>
        <dbReference type="Pfam" id="PF13670"/>
    </source>
</evidence>
<feature type="chain" id="PRO_5044238800" description="PepSY domain-containing protein" evidence="1">
    <location>
        <begin position="19"/>
        <end position="88"/>
    </location>
</feature>
<dbReference type="RefSeq" id="WP_090255403.1">
    <property type="nucleotide sequence ID" value="NZ_FMTL01000004.1"/>
</dbReference>
<comment type="caution">
    <text evidence="3">The sequence shown here is derived from an EMBL/GenBank/DDBJ whole genome shotgun (WGS) entry which is preliminary data.</text>
</comment>
<evidence type="ECO:0000313" key="3">
    <source>
        <dbReference type="EMBL" id="SCW82259.1"/>
    </source>
</evidence>
<protein>
    <recommendedName>
        <fullName evidence="2">PepSY domain-containing protein</fullName>
    </recommendedName>
</protein>
<dbReference type="Proteomes" id="UP000242418">
    <property type="component" value="Unassembled WGS sequence"/>
</dbReference>
<gene>
    <name evidence="3" type="ORF">SAMN05216370_3763</name>
</gene>